<dbReference type="AlphaFoldDB" id="A0A8J4WZY2"/>
<accession>A0A8J4WZY2</accession>
<evidence type="ECO:0000313" key="2">
    <source>
        <dbReference type="Proteomes" id="UP000727407"/>
    </source>
</evidence>
<comment type="caution">
    <text evidence="1">The sequence shown here is derived from an EMBL/GenBank/DDBJ whole genome shotgun (WGS) entry which is preliminary data.</text>
</comment>
<reference evidence="1" key="1">
    <citation type="submission" date="2020-07" db="EMBL/GenBank/DDBJ databases">
        <title>Clarias magur genome sequencing, assembly and annotation.</title>
        <authorList>
            <person name="Kushwaha B."/>
            <person name="Kumar R."/>
            <person name="Das P."/>
            <person name="Joshi C.G."/>
            <person name="Kumar D."/>
            <person name="Nagpure N.S."/>
            <person name="Pandey M."/>
            <person name="Agarwal S."/>
            <person name="Srivastava S."/>
            <person name="Singh M."/>
            <person name="Sahoo L."/>
            <person name="Jayasankar P."/>
            <person name="Meher P.K."/>
            <person name="Koringa P.G."/>
            <person name="Iquebal M.A."/>
            <person name="Das S.P."/>
            <person name="Bit A."/>
            <person name="Patnaik S."/>
            <person name="Patel N."/>
            <person name="Shah T.M."/>
            <person name="Hinsu A."/>
            <person name="Jena J.K."/>
        </authorList>
    </citation>
    <scope>NUCLEOTIDE SEQUENCE</scope>
    <source>
        <strain evidence="1">CIFAMagur01</strain>
        <tissue evidence="1">Testis</tissue>
    </source>
</reference>
<dbReference type="Proteomes" id="UP000727407">
    <property type="component" value="Unassembled WGS sequence"/>
</dbReference>
<keyword evidence="2" id="KW-1185">Reference proteome</keyword>
<sequence length="54" mass="6106">MNRQTHARLCRRDWRTQTGTGPSARVSAEIRINTEIIAGFAHACSRQDRAHAET</sequence>
<feature type="non-terminal residue" evidence="1">
    <location>
        <position position="54"/>
    </location>
</feature>
<proteinExistence type="predicted"/>
<name>A0A8J4WZY2_CLAMG</name>
<organism evidence="1 2">
    <name type="scientific">Clarias magur</name>
    <name type="common">Asian catfish</name>
    <name type="synonym">Macropteronotus magur</name>
    <dbReference type="NCBI Taxonomy" id="1594786"/>
    <lineage>
        <taxon>Eukaryota</taxon>
        <taxon>Metazoa</taxon>
        <taxon>Chordata</taxon>
        <taxon>Craniata</taxon>
        <taxon>Vertebrata</taxon>
        <taxon>Euteleostomi</taxon>
        <taxon>Actinopterygii</taxon>
        <taxon>Neopterygii</taxon>
        <taxon>Teleostei</taxon>
        <taxon>Ostariophysi</taxon>
        <taxon>Siluriformes</taxon>
        <taxon>Clariidae</taxon>
        <taxon>Clarias</taxon>
    </lineage>
</organism>
<dbReference type="EMBL" id="QNUK01000977">
    <property type="protein sequence ID" value="KAF5888484.1"/>
    <property type="molecule type" value="Genomic_DNA"/>
</dbReference>
<evidence type="ECO:0000313" key="1">
    <source>
        <dbReference type="EMBL" id="KAF5888484.1"/>
    </source>
</evidence>
<gene>
    <name evidence="1" type="ORF">DAT39_021803</name>
</gene>
<protein>
    <submittedName>
        <fullName evidence="1">Uncharacterized protein</fullName>
    </submittedName>
</protein>